<dbReference type="GO" id="GO:0008233">
    <property type="term" value="F:peptidase activity"/>
    <property type="evidence" value="ECO:0007669"/>
    <property type="project" value="UniProtKB-KW"/>
</dbReference>
<dbReference type="Gene3D" id="3.30.2320.10">
    <property type="entry name" value="hypothetical protein PF0899 domain"/>
    <property type="match status" value="1"/>
</dbReference>
<dbReference type="AlphaFoldDB" id="A0A1S9UAD9"/>
<name>A0A1S9UAD9_BACCE</name>
<dbReference type="Pfam" id="PF04586">
    <property type="entry name" value="Peptidase_S78"/>
    <property type="match status" value="1"/>
</dbReference>
<evidence type="ECO:0000259" key="6">
    <source>
        <dbReference type="Pfam" id="PF05065"/>
    </source>
</evidence>
<keyword evidence="2" id="KW-1188">Viral release from host cell</keyword>
<dbReference type="GO" id="GO:0006508">
    <property type="term" value="P:proteolysis"/>
    <property type="evidence" value="ECO:0007669"/>
    <property type="project" value="UniProtKB-KW"/>
</dbReference>
<comment type="caution">
    <text evidence="7">The sequence shown here is derived from an EMBL/GenBank/DDBJ whole genome shotgun (WGS) entry which is preliminary data.</text>
</comment>
<feature type="domain" description="Prohead serine protease" evidence="5">
    <location>
        <begin position="15"/>
        <end position="169"/>
    </location>
</feature>
<protein>
    <submittedName>
        <fullName evidence="7">Major capsid protein</fullName>
    </submittedName>
</protein>
<dbReference type="InterPro" id="IPR054612">
    <property type="entry name" value="Phage_capsid-like_C"/>
</dbReference>
<evidence type="ECO:0000256" key="2">
    <source>
        <dbReference type="ARBA" id="ARBA00022612"/>
    </source>
</evidence>
<dbReference type="NCBIfam" id="TIGR01543">
    <property type="entry name" value="proheadase_HK97"/>
    <property type="match status" value="1"/>
</dbReference>
<evidence type="ECO:0000256" key="3">
    <source>
        <dbReference type="ARBA" id="ARBA00022670"/>
    </source>
</evidence>
<dbReference type="EMBL" id="MUAL01000103">
    <property type="protein sequence ID" value="OOR19246.1"/>
    <property type="molecule type" value="Genomic_DNA"/>
</dbReference>
<evidence type="ECO:0000313" key="8">
    <source>
        <dbReference type="Proteomes" id="UP000191124"/>
    </source>
</evidence>
<sequence length="512" mass="56917">MKMELRVTVSDLHTNTDGTMTVSGYVNETGQLSNVLGVTKRFVEKIAKGAFSRAIQSTSKDIDFLAEHKGDLILASTRNGSLRLTEDNKGLYMEATIASTSWGKDYYELINSGILRNMSFGFRTIKDSWRLLESNLYERTIEELELFEVSVVKNPAYSQSTIAARGIDLVKDIEIPKEVKINNQLKEKRKMEKTVVKYGIEERTQEQLELEQFESFVFGKQNGQEIAGNRNSEVRFNTTGTAGGAVIPESVHNQVIKKVEERSPIFEMARKFPSVAGTLTIAREDSLDDAGFVGEGINLKQLAMDFETVKLEQKRAGAYIRASNQLLNDTAISTSDYIADLLSRKLLKAIEKSILVGTGGNEFNGIVNDTFVPAVKVKKVEIDELMDLHNSLPYDYADGNAAFIMARKTYNQIAKLKDALGHSYVQNGVVNGRPTRTLFGKAIYITDVLPESTPVIFANFYHAYAIMIKQAARLQRTVDTENALAGTTTFVLDSYMDGAVYNPQAIAKLVIA</sequence>
<dbReference type="Pfam" id="PF05065">
    <property type="entry name" value="Phage_capsid"/>
    <property type="match status" value="1"/>
</dbReference>
<dbReference type="InterPro" id="IPR054613">
    <property type="entry name" value="Peptidase_S78_dom"/>
</dbReference>
<dbReference type="RefSeq" id="WP_078181968.1">
    <property type="nucleotide sequence ID" value="NZ_MUAL01000103.1"/>
</dbReference>
<dbReference type="Proteomes" id="UP000191124">
    <property type="component" value="Unassembled WGS sequence"/>
</dbReference>
<keyword evidence="3" id="KW-0645">Protease</keyword>
<evidence type="ECO:0000259" key="5">
    <source>
        <dbReference type="Pfam" id="PF04586"/>
    </source>
</evidence>
<dbReference type="Gene3D" id="3.30.2400.10">
    <property type="entry name" value="Major capsid protein gp5"/>
    <property type="match status" value="1"/>
</dbReference>
<keyword evidence="4" id="KW-0378">Hydrolase</keyword>
<proteinExistence type="predicted"/>
<evidence type="ECO:0000313" key="7">
    <source>
        <dbReference type="EMBL" id="OOR19246.1"/>
    </source>
</evidence>
<feature type="domain" description="Phage capsid-like C-terminal" evidence="6">
    <location>
        <begin position="243"/>
        <end position="510"/>
    </location>
</feature>
<dbReference type="NCBIfam" id="TIGR01554">
    <property type="entry name" value="major_cap_HK97"/>
    <property type="match status" value="1"/>
</dbReference>
<comment type="subcellular location">
    <subcellularLocation>
        <location evidence="1">Virion</location>
    </subcellularLocation>
</comment>
<dbReference type="InterPro" id="IPR006433">
    <property type="entry name" value="Prohead_protease"/>
</dbReference>
<dbReference type="SUPFAM" id="SSF56563">
    <property type="entry name" value="Major capsid protein gp5"/>
    <property type="match status" value="1"/>
</dbReference>
<reference evidence="7 8" key="1">
    <citation type="submission" date="2017-01" db="EMBL/GenBank/DDBJ databases">
        <title>Bacillus cereus isolates.</title>
        <authorList>
            <person name="Beno S.M."/>
        </authorList>
    </citation>
    <scope>NUCLEOTIDE SEQUENCE [LARGE SCALE GENOMIC DNA]</scope>
    <source>
        <strain evidence="7 8">FSL M7-1219</strain>
    </source>
</reference>
<accession>A0A1S9UAD9</accession>
<evidence type="ECO:0000256" key="4">
    <source>
        <dbReference type="ARBA" id="ARBA00022801"/>
    </source>
</evidence>
<gene>
    <name evidence="7" type="ORF">BW892_25615</name>
</gene>
<evidence type="ECO:0000256" key="1">
    <source>
        <dbReference type="ARBA" id="ARBA00004328"/>
    </source>
</evidence>
<dbReference type="InterPro" id="IPR024455">
    <property type="entry name" value="Phage_capsid"/>
</dbReference>
<organism evidence="7 8">
    <name type="scientific">Bacillus cereus</name>
    <dbReference type="NCBI Taxonomy" id="1396"/>
    <lineage>
        <taxon>Bacteria</taxon>
        <taxon>Bacillati</taxon>
        <taxon>Bacillota</taxon>
        <taxon>Bacilli</taxon>
        <taxon>Bacillales</taxon>
        <taxon>Bacillaceae</taxon>
        <taxon>Bacillus</taxon>
        <taxon>Bacillus cereus group</taxon>
    </lineage>
</organism>